<protein>
    <recommendedName>
        <fullName evidence="2">PDZ domain-containing protein</fullName>
    </recommendedName>
</protein>
<dbReference type="EMBL" id="JARO02002913">
    <property type="protein sequence ID" value="KPP71615.1"/>
    <property type="molecule type" value="Genomic_DNA"/>
</dbReference>
<dbReference type="AlphaFoldDB" id="A0A0P7UPY1"/>
<evidence type="ECO:0000259" key="2">
    <source>
        <dbReference type="PROSITE" id="PS50106"/>
    </source>
</evidence>
<accession>A0A0P7UPY1</accession>
<name>A0A0P7UPY1_SCLFO</name>
<dbReference type="PROSITE" id="PS50106">
    <property type="entry name" value="PDZ"/>
    <property type="match status" value="1"/>
</dbReference>
<reference evidence="3 4" key="1">
    <citation type="submission" date="2015-08" db="EMBL/GenBank/DDBJ databases">
        <title>The genome of the Asian arowana (Scleropages formosus).</title>
        <authorList>
            <person name="Tan M.H."/>
            <person name="Gan H.M."/>
            <person name="Croft L.J."/>
            <person name="Austin C.M."/>
        </authorList>
    </citation>
    <scope>NUCLEOTIDE SEQUENCE [LARGE SCALE GENOMIC DNA]</scope>
    <source>
        <strain evidence="3">Aro1</strain>
    </source>
</reference>
<evidence type="ECO:0000313" key="3">
    <source>
        <dbReference type="EMBL" id="KPP71615.1"/>
    </source>
</evidence>
<evidence type="ECO:0000313" key="4">
    <source>
        <dbReference type="Proteomes" id="UP000034805"/>
    </source>
</evidence>
<dbReference type="Pfam" id="PF17820">
    <property type="entry name" value="PDZ_6"/>
    <property type="match status" value="1"/>
</dbReference>
<dbReference type="SUPFAM" id="SSF50156">
    <property type="entry name" value="PDZ domain-like"/>
    <property type="match status" value="1"/>
</dbReference>
<evidence type="ECO:0000256" key="1">
    <source>
        <dbReference type="SAM" id="MobiDB-lite"/>
    </source>
</evidence>
<organism evidence="3 4">
    <name type="scientific">Scleropages formosus</name>
    <name type="common">Asian bonytongue</name>
    <name type="synonym">Osteoglossum formosum</name>
    <dbReference type="NCBI Taxonomy" id="113540"/>
    <lineage>
        <taxon>Eukaryota</taxon>
        <taxon>Metazoa</taxon>
        <taxon>Chordata</taxon>
        <taxon>Craniata</taxon>
        <taxon>Vertebrata</taxon>
        <taxon>Euteleostomi</taxon>
        <taxon>Actinopterygii</taxon>
        <taxon>Neopterygii</taxon>
        <taxon>Teleostei</taxon>
        <taxon>Osteoglossocephala</taxon>
        <taxon>Osteoglossomorpha</taxon>
        <taxon>Osteoglossiformes</taxon>
        <taxon>Osteoglossidae</taxon>
        <taxon>Scleropages</taxon>
    </lineage>
</organism>
<dbReference type="Gene3D" id="2.30.42.10">
    <property type="match status" value="1"/>
</dbReference>
<dbReference type="InterPro" id="IPR041489">
    <property type="entry name" value="PDZ_6"/>
</dbReference>
<dbReference type="InterPro" id="IPR036034">
    <property type="entry name" value="PDZ_sf"/>
</dbReference>
<dbReference type="Proteomes" id="UP000034805">
    <property type="component" value="Unassembled WGS sequence"/>
</dbReference>
<feature type="domain" description="PDZ" evidence="2">
    <location>
        <begin position="2"/>
        <end position="84"/>
    </location>
</feature>
<feature type="region of interest" description="Disordered" evidence="1">
    <location>
        <begin position="1"/>
        <end position="26"/>
    </location>
</feature>
<comment type="caution">
    <text evidence="3">The sequence shown here is derived from an EMBL/GenBank/DDBJ whole genome shotgun (WGS) entry which is preliminary data.</text>
</comment>
<sequence>MASSLPKVKHKFISASSQRGSHHATASPALLPQVEAEGPAALVGLAEGDQLVSLNDQPCADVALSEIMALADGSAHSLRLLVKR</sequence>
<proteinExistence type="predicted"/>
<dbReference type="InterPro" id="IPR001478">
    <property type="entry name" value="PDZ"/>
</dbReference>
<gene>
    <name evidence="3" type="ORF">Z043_109451</name>
</gene>